<evidence type="ECO:0000256" key="1">
    <source>
        <dbReference type="ARBA" id="ARBA00001946"/>
    </source>
</evidence>
<evidence type="ECO:0000313" key="5">
    <source>
        <dbReference type="EMBL" id="PPT74998.1"/>
    </source>
</evidence>
<evidence type="ECO:0000256" key="3">
    <source>
        <dbReference type="RuleBase" id="RU003476"/>
    </source>
</evidence>
<evidence type="ECO:0000259" key="4">
    <source>
        <dbReference type="PROSITE" id="PS51462"/>
    </source>
</evidence>
<dbReference type="Pfam" id="PF00293">
    <property type="entry name" value="NUDIX"/>
    <property type="match status" value="1"/>
</dbReference>
<dbReference type="PROSITE" id="PS51462">
    <property type="entry name" value="NUDIX"/>
    <property type="match status" value="1"/>
</dbReference>
<dbReference type="AlphaFoldDB" id="A0A2S6Z293"/>
<dbReference type="InterPro" id="IPR020476">
    <property type="entry name" value="Nudix_hydrolase"/>
</dbReference>
<comment type="caution">
    <text evidence="5">The sequence shown here is derived from an EMBL/GenBank/DDBJ whole genome shotgun (WGS) entry which is preliminary data.</text>
</comment>
<comment type="cofactor">
    <cofactor evidence="1">
        <name>Mg(2+)</name>
        <dbReference type="ChEBI" id="CHEBI:18420"/>
    </cofactor>
</comment>
<evidence type="ECO:0000256" key="2">
    <source>
        <dbReference type="ARBA" id="ARBA00022801"/>
    </source>
</evidence>
<keyword evidence="2 3" id="KW-0378">Hydrolase</keyword>
<dbReference type="Gene3D" id="3.90.79.10">
    <property type="entry name" value="Nucleoside Triphosphate Pyrophosphohydrolase"/>
    <property type="match status" value="1"/>
</dbReference>
<reference evidence="5 6" key="1">
    <citation type="submission" date="2016-08" db="EMBL/GenBank/DDBJ databases">
        <title>Evolution of the type three secretion system and type three effector repertoires in Xanthomonas.</title>
        <authorList>
            <person name="Merda D."/>
            <person name="Briand M."/>
            <person name="Bosis E."/>
            <person name="Rousseau C."/>
            <person name="Portier P."/>
            <person name="Jacques M.-A."/>
            <person name="Fischer-Le Saux M."/>
        </authorList>
    </citation>
    <scope>NUCLEOTIDE SEQUENCE [LARGE SCALE GENOMIC DNA]</scope>
    <source>
        <strain evidence="5 6">CFBP 3122</strain>
    </source>
</reference>
<dbReference type="PRINTS" id="PR00502">
    <property type="entry name" value="NUDIXFAMILY"/>
</dbReference>
<evidence type="ECO:0000313" key="6">
    <source>
        <dbReference type="Proteomes" id="UP000238270"/>
    </source>
</evidence>
<dbReference type="CDD" id="cd04679">
    <property type="entry name" value="NUDIX_MutT_Nudt1"/>
    <property type="match status" value="1"/>
</dbReference>
<dbReference type="InterPro" id="IPR000086">
    <property type="entry name" value="NUDIX_hydrolase_dom"/>
</dbReference>
<feature type="domain" description="Nudix hydrolase" evidence="4">
    <location>
        <begin position="10"/>
        <end position="145"/>
    </location>
</feature>
<dbReference type="PANTHER" id="PTHR43736">
    <property type="entry name" value="ADP-RIBOSE PYROPHOSPHATASE"/>
    <property type="match status" value="1"/>
</dbReference>
<dbReference type="Proteomes" id="UP000238270">
    <property type="component" value="Unassembled WGS sequence"/>
</dbReference>
<proteinExistence type="inferred from homology"/>
<comment type="similarity">
    <text evidence="3">Belongs to the Nudix hydrolase family.</text>
</comment>
<dbReference type="InterPro" id="IPR015797">
    <property type="entry name" value="NUDIX_hydrolase-like_dom_sf"/>
</dbReference>
<name>A0A2S6Z293_9XANT</name>
<dbReference type="EMBL" id="MIGV01000019">
    <property type="protein sequence ID" value="PPT74998.1"/>
    <property type="molecule type" value="Genomic_DNA"/>
</dbReference>
<sequence>MPMSSSIDTDLRPRVGCGAFIRRADGRLLLVQRGRAPEQGHWGLPGGKVDWMEMVEHAVVREVLEETGLQVQLQAVLCIVSYFEPDLTPPQHWVAPVYLAVIQGSEHAERREPEAIADIGWFALDALPSPLTTSTLQALQHLPPTAASTPAA</sequence>
<dbReference type="GO" id="GO:0016787">
    <property type="term" value="F:hydrolase activity"/>
    <property type="evidence" value="ECO:0007669"/>
    <property type="project" value="UniProtKB-KW"/>
</dbReference>
<protein>
    <submittedName>
        <fullName evidence="5">DNA mismatch repair protein MutT</fullName>
    </submittedName>
</protein>
<dbReference type="SUPFAM" id="SSF55811">
    <property type="entry name" value="Nudix"/>
    <property type="match status" value="1"/>
</dbReference>
<accession>A0A2S6Z293</accession>
<dbReference type="InterPro" id="IPR020084">
    <property type="entry name" value="NUDIX_hydrolase_CS"/>
</dbReference>
<dbReference type="RefSeq" id="WP_104598642.1">
    <property type="nucleotide sequence ID" value="NZ_MIGV01000019.1"/>
</dbReference>
<organism evidence="5 6">
    <name type="scientific">Xanthomonas arboricola pv. populi</name>
    <dbReference type="NCBI Taxonomy" id="487823"/>
    <lineage>
        <taxon>Bacteria</taxon>
        <taxon>Pseudomonadati</taxon>
        <taxon>Pseudomonadota</taxon>
        <taxon>Gammaproteobacteria</taxon>
        <taxon>Lysobacterales</taxon>
        <taxon>Lysobacteraceae</taxon>
        <taxon>Xanthomonas</taxon>
    </lineage>
</organism>
<dbReference type="PROSITE" id="PS00893">
    <property type="entry name" value="NUDIX_BOX"/>
    <property type="match status" value="1"/>
</dbReference>
<dbReference type="PANTHER" id="PTHR43736:SF1">
    <property type="entry name" value="DIHYDRONEOPTERIN TRIPHOSPHATE DIPHOSPHATASE"/>
    <property type="match status" value="1"/>
</dbReference>
<gene>
    <name evidence="5" type="ORF">XaplCFBP3122_14760</name>
</gene>